<keyword evidence="3" id="KW-1185">Reference proteome</keyword>
<dbReference type="EMBL" id="KL596746">
    <property type="protein sequence ID" value="KER26477.1"/>
    <property type="molecule type" value="Genomic_DNA"/>
</dbReference>
<dbReference type="GeneID" id="20320451"/>
<dbReference type="KEGG" id="ovi:T265_06269"/>
<feature type="compositionally biased region" description="Polar residues" evidence="1">
    <location>
        <begin position="75"/>
        <end position="92"/>
    </location>
</feature>
<feature type="region of interest" description="Disordered" evidence="1">
    <location>
        <begin position="75"/>
        <end position="98"/>
    </location>
</feature>
<sequence length="98" mass="11083">MTVTLESTLLVVAMSSLQSNECTRHDRSEIRDEAGTGRYGRDRDETSVEVIQSEPRQKGSETNQILLVCHLQKQNENTHSCSMSRGKSMNQKEGNKDR</sequence>
<dbReference type="Proteomes" id="UP000054324">
    <property type="component" value="Unassembled WGS sequence"/>
</dbReference>
<dbReference type="CTD" id="20320451"/>
<protein>
    <submittedName>
        <fullName evidence="2">Uncharacterized protein</fullName>
    </submittedName>
</protein>
<name>A0A074ZL15_OPIVI</name>
<feature type="region of interest" description="Disordered" evidence="1">
    <location>
        <begin position="23"/>
        <end position="46"/>
    </location>
</feature>
<evidence type="ECO:0000313" key="2">
    <source>
        <dbReference type="EMBL" id="KER26477.1"/>
    </source>
</evidence>
<gene>
    <name evidence="2" type="ORF">T265_06269</name>
</gene>
<dbReference type="AlphaFoldDB" id="A0A074ZL15"/>
<accession>A0A074ZL15</accession>
<reference evidence="2 3" key="1">
    <citation type="submission" date="2013-11" db="EMBL/GenBank/DDBJ databases">
        <title>Opisthorchis viverrini - life in the bile duct.</title>
        <authorList>
            <person name="Young N.D."/>
            <person name="Nagarajan N."/>
            <person name="Lin S.J."/>
            <person name="Korhonen P.K."/>
            <person name="Jex A.R."/>
            <person name="Hall R.S."/>
            <person name="Safavi-Hemami H."/>
            <person name="Kaewkong W."/>
            <person name="Bertrand D."/>
            <person name="Gao S."/>
            <person name="Seet Q."/>
            <person name="Wongkham S."/>
            <person name="Teh B.T."/>
            <person name="Wongkham C."/>
            <person name="Intapan P.M."/>
            <person name="Maleewong W."/>
            <person name="Yang X."/>
            <person name="Hu M."/>
            <person name="Wang Z."/>
            <person name="Hofmann A."/>
            <person name="Sternberg P.W."/>
            <person name="Tan P."/>
            <person name="Wang J."/>
            <person name="Gasser R.B."/>
        </authorList>
    </citation>
    <scope>NUCLEOTIDE SEQUENCE [LARGE SCALE GENOMIC DNA]</scope>
</reference>
<evidence type="ECO:0000256" key="1">
    <source>
        <dbReference type="SAM" id="MobiDB-lite"/>
    </source>
</evidence>
<evidence type="ECO:0000313" key="3">
    <source>
        <dbReference type="Proteomes" id="UP000054324"/>
    </source>
</evidence>
<organism evidence="2 3">
    <name type="scientific">Opisthorchis viverrini</name>
    <name type="common">Southeast Asian liver fluke</name>
    <dbReference type="NCBI Taxonomy" id="6198"/>
    <lineage>
        <taxon>Eukaryota</taxon>
        <taxon>Metazoa</taxon>
        <taxon>Spiralia</taxon>
        <taxon>Lophotrochozoa</taxon>
        <taxon>Platyhelminthes</taxon>
        <taxon>Trematoda</taxon>
        <taxon>Digenea</taxon>
        <taxon>Opisthorchiida</taxon>
        <taxon>Opisthorchiata</taxon>
        <taxon>Opisthorchiidae</taxon>
        <taxon>Opisthorchis</taxon>
    </lineage>
</organism>
<dbReference type="RefSeq" id="XP_009169753.1">
    <property type="nucleotide sequence ID" value="XM_009171489.1"/>
</dbReference>
<proteinExistence type="predicted"/>